<accession>W2UZ45</accession>
<evidence type="ECO:0000313" key="10">
    <source>
        <dbReference type="Proteomes" id="UP000018951"/>
    </source>
</evidence>
<evidence type="ECO:0000259" key="8">
    <source>
        <dbReference type="Pfam" id="PF02867"/>
    </source>
</evidence>
<dbReference type="PANTHER" id="PTHR11573:SF6">
    <property type="entry name" value="RIBONUCLEOSIDE-DIPHOSPHATE REDUCTASE LARGE SUBUNIT"/>
    <property type="match status" value="1"/>
</dbReference>
<dbReference type="PANTHER" id="PTHR11573">
    <property type="entry name" value="RIBONUCLEOSIDE-DIPHOSPHATE REDUCTASE LARGE CHAIN"/>
    <property type="match status" value="1"/>
</dbReference>
<dbReference type="SUPFAM" id="SSF51998">
    <property type="entry name" value="PFL-like glycyl radical enzymes"/>
    <property type="match status" value="1"/>
</dbReference>
<dbReference type="STRING" id="1401685.P857_694"/>
<dbReference type="CDD" id="cd01679">
    <property type="entry name" value="RNR_I"/>
    <property type="match status" value="1"/>
</dbReference>
<dbReference type="GO" id="GO:0005971">
    <property type="term" value="C:ribonucleoside-diphosphate reductase complex"/>
    <property type="evidence" value="ECO:0007669"/>
    <property type="project" value="TreeGrafter"/>
</dbReference>
<dbReference type="SUPFAM" id="SSF48168">
    <property type="entry name" value="R1 subunit of ribonucleotide reductase, N-terminal domain"/>
    <property type="match status" value="1"/>
</dbReference>
<keyword evidence="4 6" id="KW-0215">Deoxyribonucleotide synthesis</keyword>
<evidence type="ECO:0000259" key="7">
    <source>
        <dbReference type="Pfam" id="PF00317"/>
    </source>
</evidence>
<evidence type="ECO:0000256" key="3">
    <source>
        <dbReference type="ARBA" id="ARBA00023002"/>
    </source>
</evidence>
<comment type="similarity">
    <text evidence="1 6">Belongs to the ribonucleoside diphosphate reductase large chain family.</text>
</comment>
<dbReference type="InterPro" id="IPR039718">
    <property type="entry name" value="Rrm1"/>
</dbReference>
<proteinExistence type="inferred from homology"/>
<dbReference type="GO" id="GO:0009263">
    <property type="term" value="P:deoxyribonucleotide biosynthetic process"/>
    <property type="evidence" value="ECO:0007669"/>
    <property type="project" value="UniProtKB-KW"/>
</dbReference>
<dbReference type="InterPro" id="IPR008926">
    <property type="entry name" value="RNR_R1-su_N"/>
</dbReference>
<evidence type="ECO:0000256" key="4">
    <source>
        <dbReference type="ARBA" id="ARBA00023116"/>
    </source>
</evidence>
<dbReference type="Pfam" id="PF00317">
    <property type="entry name" value="Ribonuc_red_lgN"/>
    <property type="match status" value="1"/>
</dbReference>
<dbReference type="AlphaFoldDB" id="W2UZ45"/>
<dbReference type="NCBIfam" id="NF006577">
    <property type="entry name" value="PRK09102.1"/>
    <property type="match status" value="1"/>
</dbReference>
<comment type="function">
    <text evidence="6">Provides the precursors necessary for DNA synthesis. Catalyzes the biosynthesis of deoxyribonucleotides from the corresponding ribonucleotides.</text>
</comment>
<dbReference type="UniPathway" id="UPA00326"/>
<dbReference type="InterPro" id="IPR013509">
    <property type="entry name" value="RNR_lsu_N"/>
</dbReference>
<organism evidence="9 10">
    <name type="scientific">Candidatus Xenolissoclinum pacificiensis L6</name>
    <dbReference type="NCBI Taxonomy" id="1401685"/>
    <lineage>
        <taxon>Bacteria</taxon>
        <taxon>Pseudomonadati</taxon>
        <taxon>Pseudomonadota</taxon>
        <taxon>Alphaproteobacteria</taxon>
        <taxon>Rickettsiales</taxon>
        <taxon>Anaplasmataceae</taxon>
        <taxon>Candidatus Xenolissoclinum</taxon>
    </lineage>
</organism>
<feature type="domain" description="Ribonucleotide reductase large subunit C-terminal" evidence="8">
    <location>
        <begin position="89"/>
        <end position="407"/>
    </location>
</feature>
<comment type="caution">
    <text evidence="9">The sequence shown here is derived from an EMBL/GenBank/DDBJ whole genome shotgun (WGS) entry which is preliminary data.</text>
</comment>
<dbReference type="EMBL" id="AXCJ01000008">
    <property type="protein sequence ID" value="ETO91204.1"/>
    <property type="molecule type" value="Genomic_DNA"/>
</dbReference>
<feature type="domain" description="Ribonucleotide reductase large subunit N-terminal" evidence="7">
    <location>
        <begin position="21"/>
        <end position="85"/>
    </location>
</feature>
<dbReference type="GO" id="GO:0005524">
    <property type="term" value="F:ATP binding"/>
    <property type="evidence" value="ECO:0007669"/>
    <property type="project" value="InterPro"/>
</dbReference>
<evidence type="ECO:0000256" key="1">
    <source>
        <dbReference type="ARBA" id="ARBA00010406"/>
    </source>
</evidence>
<feature type="domain" description="Ribonucleotide reductase large subunit C-terminal" evidence="8">
    <location>
        <begin position="418"/>
        <end position="563"/>
    </location>
</feature>
<dbReference type="Proteomes" id="UP000018951">
    <property type="component" value="Unassembled WGS sequence"/>
</dbReference>
<comment type="catalytic activity">
    <reaction evidence="5 6">
        <text>a 2'-deoxyribonucleoside 5'-diphosphate + [thioredoxin]-disulfide + H2O = a ribonucleoside 5'-diphosphate + [thioredoxin]-dithiol</text>
        <dbReference type="Rhea" id="RHEA:23252"/>
        <dbReference type="Rhea" id="RHEA-COMP:10698"/>
        <dbReference type="Rhea" id="RHEA-COMP:10700"/>
        <dbReference type="ChEBI" id="CHEBI:15377"/>
        <dbReference type="ChEBI" id="CHEBI:29950"/>
        <dbReference type="ChEBI" id="CHEBI:50058"/>
        <dbReference type="ChEBI" id="CHEBI:57930"/>
        <dbReference type="ChEBI" id="CHEBI:73316"/>
        <dbReference type="EC" id="1.17.4.1"/>
    </reaction>
</comment>
<dbReference type="Pfam" id="PF02867">
    <property type="entry name" value="Ribonuc_red_lgC"/>
    <property type="match status" value="2"/>
</dbReference>
<dbReference type="InterPro" id="IPR000788">
    <property type="entry name" value="RNR_lg_C"/>
</dbReference>
<name>W2UZ45_9RICK</name>
<sequence length="586" mass="66290">MDLLYQSDVGDDIDHSRDDLLTDFAKSVLRDRYIYNNESYQELFMRVAKYYGDDVEHSARLYDYMSKLWFMPATPILSNGGTSRGLPISCFLNEAEDSLDGIVNLWNENVWLAAKGGGIGSYWGNLRSIGSRVRGSGKTSGIIPFIVVQNALTLAISQGSLRRGSSAVFLPVSHPEIEEFIGIRRPMGGDPNRKALNIHHGVVISDDFMRAVEKGEQWSLISPEDNKVRVTLGARSLWIKILTARMDTGEPYILFIDNVKNSLPLTYDKLGLDVKTTNLCTEIVLSTGKDHIGYDRSAVCCLSSLNLEYYDQWSDNELFVEDIMRFLDNVLEDFIVKSPAKMSKAKYSAMRERSIGLGVMGFYSLLQKKMIPFESVTAKTLNRKIFKQIKQQADECSKRLAQERGACLDAEEIHLQERFTHKLAIAPTASISIITGSSPGIDPLLANIFTHKTLTGSFSVKNKYLVSLLQSKGQDKKEVWKSILSNYCSVQHLSFLTDYEKSVFKTAYEIDQRWIIEHAADRTEFICQSQSLNIFLPSTVTKRELHNLHYTAWKKKIKSLYYLRSLSIARPDDITGQDESECLSCQ</sequence>
<dbReference type="PRINTS" id="PR01183">
    <property type="entry name" value="RIBORDTASEM1"/>
</dbReference>
<evidence type="ECO:0000313" key="9">
    <source>
        <dbReference type="EMBL" id="ETO91204.1"/>
    </source>
</evidence>
<dbReference type="Gene3D" id="3.20.70.20">
    <property type="match status" value="1"/>
</dbReference>
<dbReference type="EC" id="1.17.4.1" evidence="2 6"/>
<reference evidence="9 10" key="1">
    <citation type="journal article" date="2013" name="PLoS ONE">
        <title>Bacterial endosymbiosis in a chordate host: long-term co-evolution and conservation of secondary metabolism.</title>
        <authorList>
            <person name="Kwan J.C."/>
            <person name="Schmidt E.W."/>
        </authorList>
    </citation>
    <scope>NUCLEOTIDE SEQUENCE [LARGE SCALE GENOMIC DNA]</scope>
    <source>
        <strain evidence="10">L6</strain>
    </source>
</reference>
<protein>
    <recommendedName>
        <fullName evidence="2 6">Ribonucleoside-diphosphate reductase</fullName>
        <ecNumber evidence="2 6">1.17.4.1</ecNumber>
    </recommendedName>
</protein>
<evidence type="ECO:0000256" key="6">
    <source>
        <dbReference type="RuleBase" id="RU003410"/>
    </source>
</evidence>
<dbReference type="GO" id="GO:0004748">
    <property type="term" value="F:ribonucleoside-diphosphate reductase activity, thioredoxin disulfide as acceptor"/>
    <property type="evidence" value="ECO:0007669"/>
    <property type="project" value="UniProtKB-EC"/>
</dbReference>
<keyword evidence="3 6" id="KW-0560">Oxidoreductase</keyword>
<gene>
    <name evidence="9" type="ORF">P857_694</name>
</gene>
<dbReference type="PATRIC" id="fig|1401685.3.peg.831"/>
<keyword evidence="10" id="KW-1185">Reference proteome</keyword>
<evidence type="ECO:0000256" key="2">
    <source>
        <dbReference type="ARBA" id="ARBA00012274"/>
    </source>
</evidence>
<evidence type="ECO:0000256" key="5">
    <source>
        <dbReference type="ARBA" id="ARBA00047754"/>
    </source>
</evidence>